<accession>A0ACB8BQL0</accession>
<comment type="caution">
    <text evidence="1">The sequence shown here is derived from an EMBL/GenBank/DDBJ whole genome shotgun (WGS) entry which is preliminary data.</text>
</comment>
<dbReference type="EMBL" id="MU266364">
    <property type="protein sequence ID" value="KAH7927556.1"/>
    <property type="molecule type" value="Genomic_DNA"/>
</dbReference>
<protein>
    <submittedName>
        <fullName evidence="1">Uncharacterized protein</fullName>
    </submittedName>
</protein>
<proteinExistence type="predicted"/>
<keyword evidence="2" id="KW-1185">Reference proteome</keyword>
<organism evidence="1 2">
    <name type="scientific">Leucogyrophana mollusca</name>
    <dbReference type="NCBI Taxonomy" id="85980"/>
    <lineage>
        <taxon>Eukaryota</taxon>
        <taxon>Fungi</taxon>
        <taxon>Dikarya</taxon>
        <taxon>Basidiomycota</taxon>
        <taxon>Agaricomycotina</taxon>
        <taxon>Agaricomycetes</taxon>
        <taxon>Agaricomycetidae</taxon>
        <taxon>Boletales</taxon>
        <taxon>Boletales incertae sedis</taxon>
        <taxon>Leucogyrophana</taxon>
    </lineage>
</organism>
<sequence>MYEDWRDSTFSVFHCYQINSIAGHSVESIVASLPNALWPGFGAGNVPPASRPRPSSDLSCVTWNPKSGIRIREDTRLIGFFPTPIYDQYIDTRWGFDSCSSQVTSFRVGT</sequence>
<gene>
    <name evidence="1" type="ORF">BV22DRAFT_264972</name>
</gene>
<dbReference type="Proteomes" id="UP000790709">
    <property type="component" value="Unassembled WGS sequence"/>
</dbReference>
<name>A0ACB8BQL0_9AGAM</name>
<evidence type="ECO:0000313" key="1">
    <source>
        <dbReference type="EMBL" id="KAH7927556.1"/>
    </source>
</evidence>
<evidence type="ECO:0000313" key="2">
    <source>
        <dbReference type="Proteomes" id="UP000790709"/>
    </source>
</evidence>
<reference evidence="1" key="1">
    <citation type="journal article" date="2021" name="New Phytol.">
        <title>Evolutionary innovations through gain and loss of genes in the ectomycorrhizal Boletales.</title>
        <authorList>
            <person name="Wu G."/>
            <person name="Miyauchi S."/>
            <person name="Morin E."/>
            <person name="Kuo A."/>
            <person name="Drula E."/>
            <person name="Varga T."/>
            <person name="Kohler A."/>
            <person name="Feng B."/>
            <person name="Cao Y."/>
            <person name="Lipzen A."/>
            <person name="Daum C."/>
            <person name="Hundley H."/>
            <person name="Pangilinan J."/>
            <person name="Johnson J."/>
            <person name="Barry K."/>
            <person name="LaButti K."/>
            <person name="Ng V."/>
            <person name="Ahrendt S."/>
            <person name="Min B."/>
            <person name="Choi I.G."/>
            <person name="Park H."/>
            <person name="Plett J.M."/>
            <person name="Magnuson J."/>
            <person name="Spatafora J.W."/>
            <person name="Nagy L.G."/>
            <person name="Henrissat B."/>
            <person name="Grigoriev I.V."/>
            <person name="Yang Z.L."/>
            <person name="Xu J."/>
            <person name="Martin F.M."/>
        </authorList>
    </citation>
    <scope>NUCLEOTIDE SEQUENCE</scope>
    <source>
        <strain evidence="1">KUC20120723A-06</strain>
    </source>
</reference>